<evidence type="ECO:0000313" key="4">
    <source>
        <dbReference type="Proteomes" id="UP000271937"/>
    </source>
</evidence>
<dbReference type="Gene3D" id="3.40.50.2300">
    <property type="match status" value="1"/>
</dbReference>
<dbReference type="OrthoDB" id="9789181at2"/>
<evidence type="ECO:0000256" key="1">
    <source>
        <dbReference type="PROSITE-ProRule" id="PRU00169"/>
    </source>
</evidence>
<keyword evidence="1" id="KW-0597">Phosphoprotein</keyword>
<dbReference type="RefSeq" id="WP_125012224.1">
    <property type="nucleotide sequence ID" value="NZ_RQVR01000005.1"/>
</dbReference>
<name>A0A3P3WIP2_9FLAO</name>
<reference evidence="3 4" key="1">
    <citation type="submission" date="2018-11" db="EMBL/GenBank/DDBJ databases">
        <title>Flavobacterium sp. nov., YIM 102600 draft genome.</title>
        <authorList>
            <person name="Li G."/>
            <person name="Jiang Y."/>
        </authorList>
    </citation>
    <scope>NUCLEOTIDE SEQUENCE [LARGE SCALE GENOMIC DNA]</scope>
    <source>
        <strain evidence="3 4">YIM 102600</strain>
    </source>
</reference>
<organism evidence="3 4">
    <name type="scientific">Flavobacterium macacae</name>
    <dbReference type="NCBI Taxonomy" id="2488993"/>
    <lineage>
        <taxon>Bacteria</taxon>
        <taxon>Pseudomonadati</taxon>
        <taxon>Bacteroidota</taxon>
        <taxon>Flavobacteriia</taxon>
        <taxon>Flavobacteriales</taxon>
        <taxon>Flavobacteriaceae</taxon>
        <taxon>Flavobacterium</taxon>
    </lineage>
</organism>
<feature type="domain" description="Response regulatory" evidence="2">
    <location>
        <begin position="8"/>
        <end position="129"/>
    </location>
</feature>
<feature type="modified residue" description="4-aspartylphosphate" evidence="1">
    <location>
        <position position="62"/>
    </location>
</feature>
<dbReference type="InterPro" id="IPR011006">
    <property type="entry name" value="CheY-like_superfamily"/>
</dbReference>
<protein>
    <submittedName>
        <fullName evidence="3">Response regulator</fullName>
    </submittedName>
</protein>
<evidence type="ECO:0000313" key="3">
    <source>
        <dbReference type="EMBL" id="RRJ92583.1"/>
    </source>
</evidence>
<sequence>MIKLRNLHILIAEDDFDDSEAICESFQKHPLFSKVQIVKNGKELLDYLKNDTNSKPDLILTDLNMPIINGLEVLKEICNDPDLNQITTFAYSTASSEIYKAKCIDLGAKAFLTKPTEISAFDEIPQQIIQIAFNNL</sequence>
<dbReference type="PANTHER" id="PTHR44520:SF2">
    <property type="entry name" value="RESPONSE REGULATOR RCP1"/>
    <property type="match status" value="1"/>
</dbReference>
<comment type="caution">
    <text evidence="3">The sequence shown here is derived from an EMBL/GenBank/DDBJ whole genome shotgun (WGS) entry which is preliminary data.</text>
</comment>
<dbReference type="PROSITE" id="PS50110">
    <property type="entry name" value="RESPONSE_REGULATORY"/>
    <property type="match status" value="1"/>
</dbReference>
<dbReference type="InterPro" id="IPR052893">
    <property type="entry name" value="TCS_response_regulator"/>
</dbReference>
<dbReference type="SUPFAM" id="SSF52172">
    <property type="entry name" value="CheY-like"/>
    <property type="match status" value="1"/>
</dbReference>
<dbReference type="InterPro" id="IPR001789">
    <property type="entry name" value="Sig_transdc_resp-reg_receiver"/>
</dbReference>
<proteinExistence type="predicted"/>
<dbReference type="Proteomes" id="UP000271937">
    <property type="component" value="Unassembled WGS sequence"/>
</dbReference>
<dbReference type="PANTHER" id="PTHR44520">
    <property type="entry name" value="RESPONSE REGULATOR RCP1-RELATED"/>
    <property type="match status" value="1"/>
</dbReference>
<dbReference type="Pfam" id="PF00072">
    <property type="entry name" value="Response_reg"/>
    <property type="match status" value="1"/>
</dbReference>
<keyword evidence="4" id="KW-1185">Reference proteome</keyword>
<gene>
    <name evidence="3" type="ORF">EG849_06260</name>
</gene>
<dbReference type="EMBL" id="RQVR01000005">
    <property type="protein sequence ID" value="RRJ92583.1"/>
    <property type="molecule type" value="Genomic_DNA"/>
</dbReference>
<evidence type="ECO:0000259" key="2">
    <source>
        <dbReference type="PROSITE" id="PS50110"/>
    </source>
</evidence>
<dbReference type="SMART" id="SM00448">
    <property type="entry name" value="REC"/>
    <property type="match status" value="1"/>
</dbReference>
<accession>A0A3P3WIP2</accession>
<dbReference type="GO" id="GO:0000160">
    <property type="term" value="P:phosphorelay signal transduction system"/>
    <property type="evidence" value="ECO:0007669"/>
    <property type="project" value="InterPro"/>
</dbReference>
<dbReference type="AlphaFoldDB" id="A0A3P3WIP2"/>